<evidence type="ECO:0000313" key="1">
    <source>
        <dbReference type="EMBL" id="GLI71233.1"/>
    </source>
</evidence>
<sequence>MSFLGSGTISLPRVTCQHCTETFTPSAIREGCFYGSPIDAHMWYDMRLLDTYQVLGLNDGLSMSGFVDYLNEANDSRIDDRQFLNAVFAYLRAVRDIDSSRKLGVSGLDEGPFADCCVLCEGRR</sequence>
<gene>
    <name evidence="1" type="ORF">VaNZ11_016354</name>
</gene>
<organism evidence="1 2">
    <name type="scientific">Volvox africanus</name>
    <dbReference type="NCBI Taxonomy" id="51714"/>
    <lineage>
        <taxon>Eukaryota</taxon>
        <taxon>Viridiplantae</taxon>
        <taxon>Chlorophyta</taxon>
        <taxon>core chlorophytes</taxon>
        <taxon>Chlorophyceae</taxon>
        <taxon>CS clade</taxon>
        <taxon>Chlamydomonadales</taxon>
        <taxon>Volvocaceae</taxon>
        <taxon>Volvox</taxon>
    </lineage>
</organism>
<reference evidence="1 2" key="1">
    <citation type="journal article" date="2023" name="IScience">
        <title>Expanded male sex-determining region conserved during the evolution of homothallism in the green alga Volvox.</title>
        <authorList>
            <person name="Yamamoto K."/>
            <person name="Matsuzaki R."/>
            <person name="Mahakham W."/>
            <person name="Heman W."/>
            <person name="Sekimoto H."/>
            <person name="Kawachi M."/>
            <person name="Minakuchi Y."/>
            <person name="Toyoda A."/>
            <person name="Nozaki H."/>
        </authorList>
    </citation>
    <scope>NUCLEOTIDE SEQUENCE [LARGE SCALE GENOMIC DNA]</scope>
    <source>
        <strain evidence="1 2">NIES-4468</strain>
    </source>
</reference>
<proteinExistence type="predicted"/>
<dbReference type="EMBL" id="BSDZ01000103">
    <property type="protein sequence ID" value="GLI71233.1"/>
    <property type="molecule type" value="Genomic_DNA"/>
</dbReference>
<keyword evidence="2" id="KW-1185">Reference proteome</keyword>
<protein>
    <submittedName>
        <fullName evidence="1">Uncharacterized protein</fullName>
    </submittedName>
</protein>
<evidence type="ECO:0000313" key="2">
    <source>
        <dbReference type="Proteomes" id="UP001165090"/>
    </source>
</evidence>
<accession>A0ABQ5SP84</accession>
<dbReference type="Proteomes" id="UP001165090">
    <property type="component" value="Unassembled WGS sequence"/>
</dbReference>
<name>A0ABQ5SP84_9CHLO</name>
<comment type="caution">
    <text evidence="1">The sequence shown here is derived from an EMBL/GenBank/DDBJ whole genome shotgun (WGS) entry which is preliminary data.</text>
</comment>